<name>A0ACB8T7C3_9AGAM</name>
<gene>
    <name evidence="1" type="ORF">BV25DRAFT_277004</name>
</gene>
<dbReference type="EMBL" id="MU277198">
    <property type="protein sequence ID" value="KAI0064670.1"/>
    <property type="molecule type" value="Genomic_DNA"/>
</dbReference>
<organism evidence="1 2">
    <name type="scientific">Artomyces pyxidatus</name>
    <dbReference type="NCBI Taxonomy" id="48021"/>
    <lineage>
        <taxon>Eukaryota</taxon>
        <taxon>Fungi</taxon>
        <taxon>Dikarya</taxon>
        <taxon>Basidiomycota</taxon>
        <taxon>Agaricomycotina</taxon>
        <taxon>Agaricomycetes</taxon>
        <taxon>Russulales</taxon>
        <taxon>Auriscalpiaceae</taxon>
        <taxon>Artomyces</taxon>
    </lineage>
</organism>
<comment type="caution">
    <text evidence="1">The sequence shown here is derived from an EMBL/GenBank/DDBJ whole genome shotgun (WGS) entry which is preliminary data.</text>
</comment>
<sequence length="143" mass="15782">MVEYSRNADEWFQIFENVVGIEELCTANYATDAVCEALSMAVLETSLKTWQTVAGAQGEGRHFVLPELSCLHLAVAEPLSDPTFPATIEARTAARSPLRTLTVRECVVEPTWIEEMKAVVEKVEWDGYSGCDEPEGSDLIDAI</sequence>
<dbReference type="Proteomes" id="UP000814140">
    <property type="component" value="Unassembled WGS sequence"/>
</dbReference>
<reference evidence="1" key="2">
    <citation type="journal article" date="2022" name="New Phytol.">
        <title>Evolutionary transition to the ectomycorrhizal habit in the genomes of a hyperdiverse lineage of mushroom-forming fungi.</title>
        <authorList>
            <person name="Looney B."/>
            <person name="Miyauchi S."/>
            <person name="Morin E."/>
            <person name="Drula E."/>
            <person name="Courty P.E."/>
            <person name="Kohler A."/>
            <person name="Kuo A."/>
            <person name="LaButti K."/>
            <person name="Pangilinan J."/>
            <person name="Lipzen A."/>
            <person name="Riley R."/>
            <person name="Andreopoulos W."/>
            <person name="He G."/>
            <person name="Johnson J."/>
            <person name="Nolan M."/>
            <person name="Tritt A."/>
            <person name="Barry K.W."/>
            <person name="Grigoriev I.V."/>
            <person name="Nagy L.G."/>
            <person name="Hibbett D."/>
            <person name="Henrissat B."/>
            <person name="Matheny P.B."/>
            <person name="Labbe J."/>
            <person name="Martin F.M."/>
        </authorList>
    </citation>
    <scope>NUCLEOTIDE SEQUENCE</scope>
    <source>
        <strain evidence="1">HHB10654</strain>
    </source>
</reference>
<proteinExistence type="predicted"/>
<keyword evidence="2" id="KW-1185">Reference proteome</keyword>
<reference evidence="1" key="1">
    <citation type="submission" date="2021-03" db="EMBL/GenBank/DDBJ databases">
        <authorList>
            <consortium name="DOE Joint Genome Institute"/>
            <person name="Ahrendt S."/>
            <person name="Looney B.P."/>
            <person name="Miyauchi S."/>
            <person name="Morin E."/>
            <person name="Drula E."/>
            <person name="Courty P.E."/>
            <person name="Chicoki N."/>
            <person name="Fauchery L."/>
            <person name="Kohler A."/>
            <person name="Kuo A."/>
            <person name="Labutti K."/>
            <person name="Pangilinan J."/>
            <person name="Lipzen A."/>
            <person name="Riley R."/>
            <person name="Andreopoulos W."/>
            <person name="He G."/>
            <person name="Johnson J."/>
            <person name="Barry K.W."/>
            <person name="Grigoriev I.V."/>
            <person name="Nagy L."/>
            <person name="Hibbett D."/>
            <person name="Henrissat B."/>
            <person name="Matheny P.B."/>
            <person name="Labbe J."/>
            <person name="Martin F."/>
        </authorList>
    </citation>
    <scope>NUCLEOTIDE SEQUENCE</scope>
    <source>
        <strain evidence="1">HHB10654</strain>
    </source>
</reference>
<evidence type="ECO:0000313" key="1">
    <source>
        <dbReference type="EMBL" id="KAI0064670.1"/>
    </source>
</evidence>
<protein>
    <submittedName>
        <fullName evidence="1">Uncharacterized protein</fullName>
    </submittedName>
</protein>
<evidence type="ECO:0000313" key="2">
    <source>
        <dbReference type="Proteomes" id="UP000814140"/>
    </source>
</evidence>
<accession>A0ACB8T7C3</accession>